<evidence type="ECO:0000256" key="8">
    <source>
        <dbReference type="ARBA" id="ARBA00022813"/>
    </source>
</evidence>
<evidence type="ECO:0000256" key="13">
    <source>
        <dbReference type="SAM" id="Phobius"/>
    </source>
</evidence>
<feature type="compositionally biased region" description="Polar residues" evidence="12">
    <location>
        <begin position="408"/>
        <end position="417"/>
    </location>
</feature>
<dbReference type="InterPro" id="IPR036364">
    <property type="entry name" value="SEA_dom_sf"/>
</dbReference>
<keyword evidence="9" id="KW-0564">Palmitate</keyword>
<dbReference type="InterPro" id="IPR000082">
    <property type="entry name" value="SEA_dom"/>
</dbReference>
<feature type="chain" id="PRO_5041724426" description="Mucin-1" evidence="14">
    <location>
        <begin position="22"/>
        <end position="437"/>
    </location>
</feature>
<feature type="compositionally biased region" description="Low complexity" evidence="12">
    <location>
        <begin position="168"/>
        <end position="189"/>
    </location>
</feature>
<keyword evidence="7" id="KW-0597">Phosphoprotein</keyword>
<evidence type="ECO:0000313" key="16">
    <source>
        <dbReference type="EMBL" id="KAK2902671.1"/>
    </source>
</evidence>
<accession>A0AA88PZM5</accession>
<keyword evidence="5" id="KW-1003">Cell membrane</keyword>
<keyword evidence="14" id="KW-0732">Signal</keyword>
<evidence type="ECO:0000256" key="5">
    <source>
        <dbReference type="ARBA" id="ARBA00022475"/>
    </source>
</evidence>
<evidence type="ECO:0000259" key="15">
    <source>
        <dbReference type="PROSITE" id="PS50024"/>
    </source>
</evidence>
<dbReference type="GO" id="GO:0005634">
    <property type="term" value="C:nucleus"/>
    <property type="evidence" value="ECO:0007669"/>
    <property type="project" value="UniProtKB-SubCell"/>
</dbReference>
<dbReference type="Pfam" id="PF01390">
    <property type="entry name" value="SEA"/>
    <property type="match status" value="1"/>
</dbReference>
<evidence type="ECO:0000256" key="4">
    <source>
        <dbReference type="ARBA" id="ARBA00014269"/>
    </source>
</evidence>
<dbReference type="PANTHER" id="PTHR10006">
    <property type="entry name" value="MUCIN-1-RELATED"/>
    <property type="match status" value="1"/>
</dbReference>
<keyword evidence="13" id="KW-0812">Transmembrane</keyword>
<keyword evidence="6" id="KW-0963">Cytoplasm</keyword>
<feature type="region of interest" description="Disordered" evidence="12">
    <location>
        <begin position="408"/>
        <end position="437"/>
    </location>
</feature>
<evidence type="ECO:0000256" key="9">
    <source>
        <dbReference type="ARBA" id="ARBA00023139"/>
    </source>
</evidence>
<sequence>MMKIILRASITWIVLFMGVNSVNISAVDSPTESTDASTPHSLTSVIMDLRITNRVYNDSLADQQSAEYTTLKQEVETLFADIYERSHDTTHLIYLGTDEMIFSNGSVIATSRLLFGPTQINPELVRGIFLPAYKLIPSPALEIDLSYIENELPSEEPLEEEKNLSRPSSTTQKETPFTTTPLTSTPDVITDSESFTSRLPSTQSPNISKSIPMSSSAVVGNITSSIYSTTSILFNTTTTYSPMDHTSISAVTNGTTTDVSNGTSTAAPINTITTVSSGTTTVEKTTATPNNATMSTAPNNTTTAAPQSTFTFIHSTVGKPTISSTMFPMTKPSKTTTKSHPHTMANVLMPGWAVALLALAAVSLFLLIILIILVVLWCCPKRRVFVNEAEEMNPPMYFNPDIPMYSTQSSFDTSNGKQADVREKPPKNRTGMYVVNK</sequence>
<keyword evidence="8" id="KW-0068">Autocatalytic cleavage</keyword>
<evidence type="ECO:0000256" key="7">
    <source>
        <dbReference type="ARBA" id="ARBA00022553"/>
    </source>
</evidence>
<evidence type="ECO:0000256" key="14">
    <source>
        <dbReference type="SAM" id="SignalP"/>
    </source>
</evidence>
<comment type="caution">
    <text evidence="16">The sequence shown here is derived from an EMBL/GenBank/DDBJ whole genome shotgun (WGS) entry which is preliminary data.</text>
</comment>
<evidence type="ECO:0000256" key="3">
    <source>
        <dbReference type="ARBA" id="ARBA00004496"/>
    </source>
</evidence>
<evidence type="ECO:0000256" key="10">
    <source>
        <dbReference type="ARBA" id="ARBA00023242"/>
    </source>
</evidence>
<dbReference type="GO" id="GO:0005737">
    <property type="term" value="C:cytoplasm"/>
    <property type="evidence" value="ECO:0007669"/>
    <property type="project" value="UniProtKB-SubCell"/>
</dbReference>
<evidence type="ECO:0000313" key="17">
    <source>
        <dbReference type="Proteomes" id="UP001187343"/>
    </source>
</evidence>
<dbReference type="EMBL" id="JAUYZG010000007">
    <property type="protein sequence ID" value="KAK2902671.1"/>
    <property type="molecule type" value="Genomic_DNA"/>
</dbReference>
<evidence type="ECO:0000256" key="1">
    <source>
        <dbReference type="ARBA" id="ARBA00004123"/>
    </source>
</evidence>
<feature type="region of interest" description="Disordered" evidence="12">
    <location>
        <begin position="154"/>
        <end position="212"/>
    </location>
</feature>
<evidence type="ECO:0000256" key="6">
    <source>
        <dbReference type="ARBA" id="ARBA00022490"/>
    </source>
</evidence>
<name>A0AA88PZM5_9TELE</name>
<evidence type="ECO:0000256" key="12">
    <source>
        <dbReference type="SAM" id="MobiDB-lite"/>
    </source>
</evidence>
<reference evidence="16" key="1">
    <citation type="submission" date="2023-08" db="EMBL/GenBank/DDBJ databases">
        <title>Chromosome-level Genome Assembly of mud carp (Cirrhinus molitorella).</title>
        <authorList>
            <person name="Liu H."/>
        </authorList>
    </citation>
    <scope>NUCLEOTIDE SEQUENCE</scope>
    <source>
        <strain evidence="16">Prfri</strain>
        <tissue evidence="16">Muscle</tissue>
    </source>
</reference>
<keyword evidence="13" id="KW-1133">Transmembrane helix</keyword>
<dbReference type="AlphaFoldDB" id="A0AA88PZM5"/>
<dbReference type="GO" id="GO:0016324">
    <property type="term" value="C:apical plasma membrane"/>
    <property type="evidence" value="ECO:0007669"/>
    <property type="project" value="UniProtKB-SubCell"/>
</dbReference>
<comment type="subcellular location">
    <subcellularLocation>
        <location evidence="2">Apical cell membrane</location>
        <topology evidence="2">Single-pass type I membrane protein</topology>
    </subcellularLocation>
    <subcellularLocation>
        <location evidence="3">Cytoplasm</location>
    </subcellularLocation>
    <subcellularLocation>
        <location evidence="1">Nucleus</location>
    </subcellularLocation>
</comment>
<feature type="transmembrane region" description="Helical" evidence="13">
    <location>
        <begin position="352"/>
        <end position="378"/>
    </location>
</feature>
<evidence type="ECO:0000256" key="11">
    <source>
        <dbReference type="ARBA" id="ARBA00023288"/>
    </source>
</evidence>
<dbReference type="PANTHER" id="PTHR10006:SF19">
    <property type="entry name" value="MUCIN-1"/>
    <property type="match status" value="1"/>
</dbReference>
<dbReference type="SUPFAM" id="SSF82671">
    <property type="entry name" value="SEA domain"/>
    <property type="match status" value="1"/>
</dbReference>
<keyword evidence="17" id="KW-1185">Reference proteome</keyword>
<keyword evidence="10" id="KW-0539">Nucleus</keyword>
<dbReference type="Gene3D" id="3.30.70.960">
    <property type="entry name" value="SEA domain"/>
    <property type="match status" value="1"/>
</dbReference>
<gene>
    <name evidence="16" type="ORF">Q8A67_007384</name>
</gene>
<keyword evidence="11" id="KW-0449">Lipoprotein</keyword>
<dbReference type="Proteomes" id="UP001187343">
    <property type="component" value="Unassembled WGS sequence"/>
</dbReference>
<evidence type="ECO:0000256" key="2">
    <source>
        <dbReference type="ARBA" id="ARBA00004247"/>
    </source>
</evidence>
<organism evidence="16 17">
    <name type="scientific">Cirrhinus molitorella</name>
    <name type="common">mud carp</name>
    <dbReference type="NCBI Taxonomy" id="172907"/>
    <lineage>
        <taxon>Eukaryota</taxon>
        <taxon>Metazoa</taxon>
        <taxon>Chordata</taxon>
        <taxon>Craniata</taxon>
        <taxon>Vertebrata</taxon>
        <taxon>Euteleostomi</taxon>
        <taxon>Actinopterygii</taxon>
        <taxon>Neopterygii</taxon>
        <taxon>Teleostei</taxon>
        <taxon>Ostariophysi</taxon>
        <taxon>Cypriniformes</taxon>
        <taxon>Cyprinidae</taxon>
        <taxon>Labeoninae</taxon>
        <taxon>Labeonini</taxon>
        <taxon>Cirrhinus</taxon>
    </lineage>
</organism>
<feature type="domain" description="SEA" evidence="15">
    <location>
        <begin position="41"/>
        <end position="172"/>
    </location>
</feature>
<keyword evidence="13" id="KW-0472">Membrane</keyword>
<feature type="signal peptide" evidence="14">
    <location>
        <begin position="1"/>
        <end position="21"/>
    </location>
</feature>
<feature type="compositionally biased region" description="Polar residues" evidence="12">
    <location>
        <begin position="191"/>
        <end position="212"/>
    </location>
</feature>
<protein>
    <recommendedName>
        <fullName evidence="4">Mucin-1</fullName>
    </recommendedName>
</protein>
<proteinExistence type="predicted"/>
<dbReference type="PROSITE" id="PS50024">
    <property type="entry name" value="SEA"/>
    <property type="match status" value="1"/>
</dbReference>